<dbReference type="Proteomes" id="UP000675409">
    <property type="component" value="Unassembled WGS sequence"/>
</dbReference>
<name>A0ABS1LMU8_9MICO</name>
<proteinExistence type="predicted"/>
<dbReference type="SUPFAM" id="SSF48239">
    <property type="entry name" value="Terpenoid cyclases/Protein prenyltransferases"/>
    <property type="match status" value="1"/>
</dbReference>
<dbReference type="InterPro" id="IPR008930">
    <property type="entry name" value="Terpenoid_cyclase/PrenylTrfase"/>
</dbReference>
<evidence type="ECO:0000313" key="3">
    <source>
        <dbReference type="Proteomes" id="UP000675409"/>
    </source>
</evidence>
<evidence type="ECO:0000313" key="2">
    <source>
        <dbReference type="EMBL" id="MBL0887576.1"/>
    </source>
</evidence>
<keyword evidence="1" id="KW-0472">Membrane</keyword>
<accession>A0ABS1LMU8</accession>
<keyword evidence="1" id="KW-0812">Transmembrane</keyword>
<gene>
    <name evidence="2" type="ORF">HGK34_15015</name>
</gene>
<sequence length="747" mass="80027">MTETRDLTAPGLPPLSRRGFITAVGAVSAAAVGAFGLARPAAATSSGTVLPLVDALPAGAPDRTLFAPDEQVYAAYLMILAPLANSVVDDDPDRYGWMEDGWQRKPNEPFNARIMEHVATLSWFAAHDRPWNPYYRDANLLGRLDAAIGFYLGLQHADGSWPEYRIDEHGLAPTGFGTVALSATLRDLKSIGALPTRRTEIEQALRLSSTWLTDLSQPYWGPPIRYTNQVAAGLAGVAQTAHVLGDASIGASLTSRMTYLLEHGLAPAGFFSEANTYDAGYNFEVMLPDLGHIYELTGDASALELARRFADWLGYAVVLEPGKDSGFHFSEASARNPALTFIPRVLDAKDRAALGRVFLEDVPRLRAFYPPAGDKQAARADWAASTDPVEPRAKQNSSPRLYMHVSQAPDGVTAAERDAQVAEQPYLRSQRFTELRTGIIDQQFVFVRRPGYYLGAMYGDVVWIRQRTGPGMFWHPQAGMVLLSTNKWGDDSWAMVTTSGADASRVNVTAVHHEGNDASGPVIQDADLTGYNGTFTTRYTTASGATVQDITHRHDGIVRTVQTTVSAVERLPLVVGAGDVLEFSDGTRPDATGTASTTASGFSLTRGGTRIQFWWGTDRPVSIAPTGRTFFDDASRSQHLLTVEHSGSITVEVTAIDVAQTAGTVTFAATADDAGPATGAAVHLVNLDAEPVDFRIIGQGAPVTAAGVAPGASVYVPSMAPTDDGFQVTAATAGHGRHRTATRRLAV</sequence>
<comment type="caution">
    <text evidence="2">The sequence shown here is derived from an EMBL/GenBank/DDBJ whole genome shotgun (WGS) entry which is preliminary data.</text>
</comment>
<dbReference type="PROSITE" id="PS51318">
    <property type="entry name" value="TAT"/>
    <property type="match status" value="1"/>
</dbReference>
<dbReference type="InterPro" id="IPR006311">
    <property type="entry name" value="TAT_signal"/>
</dbReference>
<evidence type="ECO:0000256" key="1">
    <source>
        <dbReference type="SAM" id="Phobius"/>
    </source>
</evidence>
<keyword evidence="1" id="KW-1133">Transmembrane helix</keyword>
<reference evidence="2 3" key="1">
    <citation type="journal article" date="2021" name="Arch. Microbiol.">
        <title>Myceligenerans indicum sp. nov., an actinobacterium isolated from mangrove sediment of Sundarbans, India.</title>
        <authorList>
            <person name="Asha K."/>
            <person name="Bhadury P."/>
        </authorList>
    </citation>
    <scope>NUCLEOTIDE SEQUENCE [LARGE SCALE GENOMIC DNA]</scope>
    <source>
        <strain evidence="2 3">I2</strain>
    </source>
</reference>
<keyword evidence="3" id="KW-1185">Reference proteome</keyword>
<dbReference type="RefSeq" id="WP_201848820.1">
    <property type="nucleotide sequence ID" value="NZ_JABBYC010000031.1"/>
</dbReference>
<feature type="transmembrane region" description="Helical" evidence="1">
    <location>
        <begin position="20"/>
        <end position="38"/>
    </location>
</feature>
<organism evidence="2 3">
    <name type="scientific">Myceligenerans indicum</name>
    <dbReference type="NCBI Taxonomy" id="2593663"/>
    <lineage>
        <taxon>Bacteria</taxon>
        <taxon>Bacillati</taxon>
        <taxon>Actinomycetota</taxon>
        <taxon>Actinomycetes</taxon>
        <taxon>Micrococcales</taxon>
        <taxon>Promicromonosporaceae</taxon>
        <taxon>Myceligenerans</taxon>
    </lineage>
</organism>
<dbReference type="EMBL" id="JABBYC010000031">
    <property type="protein sequence ID" value="MBL0887576.1"/>
    <property type="molecule type" value="Genomic_DNA"/>
</dbReference>
<protein>
    <submittedName>
        <fullName evidence="2">Uncharacterized protein</fullName>
    </submittedName>
</protein>